<dbReference type="PROSITE" id="PS51078">
    <property type="entry name" value="ICLR_ED"/>
    <property type="match status" value="1"/>
</dbReference>
<dbReference type="RefSeq" id="WP_275632829.1">
    <property type="nucleotide sequence ID" value="NZ_JARGYD010000004.1"/>
</dbReference>
<evidence type="ECO:0000313" key="7">
    <source>
        <dbReference type="Proteomes" id="UP001595632"/>
    </source>
</evidence>
<accession>A0ABV7GQS7</accession>
<proteinExistence type="predicted"/>
<evidence type="ECO:0000313" key="6">
    <source>
        <dbReference type="EMBL" id="MFC3142846.1"/>
    </source>
</evidence>
<dbReference type="InterPro" id="IPR029016">
    <property type="entry name" value="GAF-like_dom_sf"/>
</dbReference>
<gene>
    <name evidence="6" type="ORF">ACFOGP_09005</name>
</gene>
<keyword evidence="3" id="KW-0804">Transcription</keyword>
<dbReference type="Pfam" id="PF01614">
    <property type="entry name" value="IclR_C"/>
    <property type="match status" value="1"/>
</dbReference>
<evidence type="ECO:0000256" key="1">
    <source>
        <dbReference type="ARBA" id="ARBA00023015"/>
    </source>
</evidence>
<feature type="domain" description="HTH iclR-type" evidence="4">
    <location>
        <begin position="17"/>
        <end position="79"/>
    </location>
</feature>
<dbReference type="PANTHER" id="PTHR30136:SF34">
    <property type="entry name" value="TRANSCRIPTIONAL REGULATOR"/>
    <property type="match status" value="1"/>
</dbReference>
<dbReference type="SMART" id="SM00346">
    <property type="entry name" value="HTH_ICLR"/>
    <property type="match status" value="1"/>
</dbReference>
<dbReference type="PROSITE" id="PS51077">
    <property type="entry name" value="HTH_ICLR"/>
    <property type="match status" value="1"/>
</dbReference>
<dbReference type="InterPro" id="IPR036388">
    <property type="entry name" value="WH-like_DNA-bd_sf"/>
</dbReference>
<evidence type="ECO:0000259" key="4">
    <source>
        <dbReference type="PROSITE" id="PS51077"/>
    </source>
</evidence>
<protein>
    <submittedName>
        <fullName evidence="6">IclR family transcriptional regulator</fullName>
    </submittedName>
</protein>
<dbReference type="InterPro" id="IPR050707">
    <property type="entry name" value="HTH_MetabolicPath_Reg"/>
</dbReference>
<dbReference type="PANTHER" id="PTHR30136">
    <property type="entry name" value="HELIX-TURN-HELIX TRANSCRIPTIONAL REGULATOR, ICLR FAMILY"/>
    <property type="match status" value="1"/>
</dbReference>
<dbReference type="EMBL" id="JBHRTB010000010">
    <property type="protein sequence ID" value="MFC3142846.1"/>
    <property type="molecule type" value="Genomic_DNA"/>
</dbReference>
<keyword evidence="7" id="KW-1185">Reference proteome</keyword>
<name>A0ABV7GQS7_9RHOB</name>
<reference evidence="7" key="1">
    <citation type="journal article" date="2019" name="Int. J. Syst. Evol. Microbiol.">
        <title>The Global Catalogue of Microorganisms (GCM) 10K type strain sequencing project: providing services to taxonomists for standard genome sequencing and annotation.</title>
        <authorList>
            <consortium name="The Broad Institute Genomics Platform"/>
            <consortium name="The Broad Institute Genome Sequencing Center for Infectious Disease"/>
            <person name="Wu L."/>
            <person name="Ma J."/>
        </authorList>
    </citation>
    <scope>NUCLEOTIDE SEQUENCE [LARGE SCALE GENOMIC DNA]</scope>
    <source>
        <strain evidence="7">KCTC 52366</strain>
    </source>
</reference>
<dbReference type="SUPFAM" id="SSF55781">
    <property type="entry name" value="GAF domain-like"/>
    <property type="match status" value="1"/>
</dbReference>
<evidence type="ECO:0000256" key="2">
    <source>
        <dbReference type="ARBA" id="ARBA00023125"/>
    </source>
</evidence>
<evidence type="ECO:0000256" key="3">
    <source>
        <dbReference type="ARBA" id="ARBA00023163"/>
    </source>
</evidence>
<evidence type="ECO:0000259" key="5">
    <source>
        <dbReference type="PROSITE" id="PS51078"/>
    </source>
</evidence>
<dbReference type="InterPro" id="IPR036390">
    <property type="entry name" value="WH_DNA-bd_sf"/>
</dbReference>
<organism evidence="6 7">
    <name type="scientific">Psychromarinibacter halotolerans</name>
    <dbReference type="NCBI Taxonomy" id="1775175"/>
    <lineage>
        <taxon>Bacteria</taxon>
        <taxon>Pseudomonadati</taxon>
        <taxon>Pseudomonadota</taxon>
        <taxon>Alphaproteobacteria</taxon>
        <taxon>Rhodobacterales</taxon>
        <taxon>Paracoccaceae</taxon>
        <taxon>Psychromarinibacter</taxon>
    </lineage>
</organism>
<dbReference type="Gene3D" id="1.10.10.10">
    <property type="entry name" value="Winged helix-like DNA-binding domain superfamily/Winged helix DNA-binding domain"/>
    <property type="match status" value="1"/>
</dbReference>
<keyword evidence="2" id="KW-0238">DNA-binding</keyword>
<dbReference type="SUPFAM" id="SSF46785">
    <property type="entry name" value="Winged helix' DNA-binding domain"/>
    <property type="match status" value="1"/>
</dbReference>
<dbReference type="Proteomes" id="UP001595632">
    <property type="component" value="Unassembled WGS sequence"/>
</dbReference>
<feature type="domain" description="IclR-ED" evidence="5">
    <location>
        <begin position="80"/>
        <end position="263"/>
    </location>
</feature>
<comment type="caution">
    <text evidence="6">The sequence shown here is derived from an EMBL/GenBank/DDBJ whole genome shotgun (WGS) entry which is preliminary data.</text>
</comment>
<dbReference type="Pfam" id="PF09339">
    <property type="entry name" value="HTH_IclR"/>
    <property type="match status" value="1"/>
</dbReference>
<sequence length="264" mass="28564">MDKAEQGADEVDQRYIVPGLERGLHILQLFNATGESMTLAELAEGIGLSRSSAYRLVYTLEKSGFLSRDAQSKRYALTSRVMTLGYAFLAARPLVETVQPFLQRISQRTRLAAHLVELDGTETVYLARVAPSARVISNLQVGMRLPAHRTVSGRVLLSGLTADGLAALYPRMVSDHPDYPPPELQDLVARANADRERGFVMGESAFDPGIESYATPVKTGAGQITAALNVIGPKKVLDDLGGKEALDEIVGSEARQLSRALGWG</sequence>
<dbReference type="Gene3D" id="3.30.450.40">
    <property type="match status" value="1"/>
</dbReference>
<keyword evidence="1" id="KW-0805">Transcription regulation</keyword>
<dbReference type="InterPro" id="IPR005471">
    <property type="entry name" value="Tscrpt_reg_IclR_N"/>
</dbReference>
<dbReference type="InterPro" id="IPR014757">
    <property type="entry name" value="Tscrpt_reg_IclR_C"/>
</dbReference>